<dbReference type="InterPro" id="IPR002048">
    <property type="entry name" value="EF_hand_dom"/>
</dbReference>
<evidence type="ECO:0000256" key="2">
    <source>
        <dbReference type="ARBA" id="ARBA00004496"/>
    </source>
</evidence>
<dbReference type="GO" id="GO:0005737">
    <property type="term" value="C:cytoplasm"/>
    <property type="evidence" value="ECO:0007669"/>
    <property type="project" value="UniProtKB-SubCell"/>
</dbReference>
<feature type="compositionally biased region" description="Basic and acidic residues" evidence="13">
    <location>
        <begin position="309"/>
        <end position="322"/>
    </location>
</feature>
<sequence length="950" mass="106985">IITKLKKIALLLLNNNSIESVLSTSSLLSTNSIIMESNEASVCPLCRHEKVKIFAVGECSHPVCHLCSTKMRVLCEQTYCAICRQEVPRVYFVSDLSTIQPTVDQSRFTPIDETGDCGIYYPIKAEWIRRETEKLLRNFCPFCYSEYETFEILREHVRRTHRYFYCDLCVEHLNLFPHERKCYTRHDLVQHTRCGDRDDTSFKGHPLCGFCDDHFLDIDQLYKHMRKEHYYCHLCTDDSVYYSDFDLLRDHYRLNHYLCEIGQCKDVQFINVFSSEIDFRAHQAAQHSKNRAEARQLGTIPVEFQSVSVRDRKQQQDPDHRGTFKSGEFKTQGNNNSSKNERDTTQQEPAVAVAVPSIDEFPTLGERSLTPQQRCAWVTDSFRRINSSDDFPALAKTTSNASNTNVSQPRGIWREQQAAAATSSSSSSSTTTMNLAAKKGSQPGKATNDGVVSANVKEDFPVLKGAINSKIPAPLSMFSAWSTAKKSAKNANAIAKTNQPQMRLNIHRLMNDDDDDEYIRRPMASLTTSTTAMASSNITVISSSDLSNTPNNEKKDKDKNKKQSLPNAHDFPALSSTSITTQNNIVSSNVWIPNGTDASTPSSTKQQKKKNTAMSKKKFIEELHSMSIPPPLSSADDFPTIGLSQLGQRLITEESQTTVTTQLNDKKPPSTLPTSKKQQKKDENKPIDQSNKKTPSATKTNDSVKQETTSTKDKTSTKPVLNQAPSKPLVKDEPTPQVIPALSSSIQSSPSLPKPITLPPPPPGFTMQLAITPPPGFSTLPSSQPVAPSYIFASSYSKQKDEFRAKLFNLFDGDMNLFIQYDQFCEAFSQNKITSNDFITYTAQLFKDKLDDYLLELIVIMPNIERQNELYSNWKKDNDSTVSVATKNKTNWTKKDSNEKEIHLCRVCQQIMFESDIDEHNSNHMEFNTQFPSLPAAAVQLGRGRGKKNK</sequence>
<evidence type="ECO:0000256" key="13">
    <source>
        <dbReference type="SAM" id="MobiDB-lite"/>
    </source>
</evidence>
<dbReference type="PROSITE" id="PS00028">
    <property type="entry name" value="ZINC_FINGER_C2H2_1"/>
    <property type="match status" value="1"/>
</dbReference>
<dbReference type="InterPro" id="IPR001841">
    <property type="entry name" value="Znf_RING"/>
</dbReference>
<name>A0A820CHX8_9BILA</name>
<dbReference type="GO" id="GO:0008270">
    <property type="term" value="F:zinc ion binding"/>
    <property type="evidence" value="ECO:0007669"/>
    <property type="project" value="UniProtKB-KW"/>
</dbReference>
<dbReference type="GO" id="GO:0005509">
    <property type="term" value="F:calcium ion binding"/>
    <property type="evidence" value="ECO:0007669"/>
    <property type="project" value="InterPro"/>
</dbReference>
<evidence type="ECO:0000259" key="15">
    <source>
        <dbReference type="PROSITE" id="PS50222"/>
    </source>
</evidence>
<comment type="caution">
    <text evidence="16">The sequence shown here is derived from an EMBL/GenBank/DDBJ whole genome shotgun (WGS) entry which is preliminary data.</text>
</comment>
<dbReference type="Proteomes" id="UP000663866">
    <property type="component" value="Unassembled WGS sequence"/>
</dbReference>
<dbReference type="SMART" id="SM00355">
    <property type="entry name" value="ZnF_C2H2"/>
    <property type="match status" value="4"/>
</dbReference>
<dbReference type="PANTHER" id="PTHR22938:SF0">
    <property type="entry name" value="E3 UBIQUITIN-PROTEIN LIGASE ZNF598"/>
    <property type="match status" value="1"/>
</dbReference>
<dbReference type="PANTHER" id="PTHR22938">
    <property type="entry name" value="ZINC FINGER PROTEIN 598"/>
    <property type="match status" value="1"/>
</dbReference>
<keyword evidence="9 12" id="KW-0863">Zinc-finger</keyword>
<dbReference type="GO" id="GO:0016567">
    <property type="term" value="P:protein ubiquitination"/>
    <property type="evidence" value="ECO:0007669"/>
    <property type="project" value="TreeGrafter"/>
</dbReference>
<evidence type="ECO:0000256" key="8">
    <source>
        <dbReference type="ARBA" id="ARBA00022723"/>
    </source>
</evidence>
<dbReference type="Pfam" id="PF23202">
    <property type="entry name" value="PAH_ZNF598"/>
    <property type="match status" value="1"/>
</dbReference>
<proteinExistence type="inferred from homology"/>
<protein>
    <recommendedName>
        <fullName evidence="4">RING-type E3 ubiquitin transferase</fullName>
        <ecNumber evidence="4">2.3.2.27</ecNumber>
    </recommendedName>
</protein>
<feature type="compositionally biased region" description="Low complexity" evidence="13">
    <location>
        <begin position="418"/>
        <end position="432"/>
    </location>
</feature>
<evidence type="ECO:0000313" key="17">
    <source>
        <dbReference type="Proteomes" id="UP000663866"/>
    </source>
</evidence>
<feature type="non-terminal residue" evidence="16">
    <location>
        <position position="1"/>
    </location>
</feature>
<evidence type="ECO:0000256" key="5">
    <source>
        <dbReference type="ARBA" id="ARBA00022490"/>
    </source>
</evidence>
<feature type="region of interest" description="Disordered" evidence="13">
    <location>
        <begin position="306"/>
        <end position="349"/>
    </location>
</feature>
<keyword evidence="10" id="KW-0862">Zinc</keyword>
<feature type="region of interest" description="Disordered" evidence="13">
    <location>
        <begin position="541"/>
        <end position="576"/>
    </location>
</feature>
<dbReference type="GO" id="GO:0043022">
    <property type="term" value="F:ribosome binding"/>
    <property type="evidence" value="ECO:0007669"/>
    <property type="project" value="TreeGrafter"/>
</dbReference>
<feature type="compositionally biased region" description="Polar residues" evidence="13">
    <location>
        <begin position="592"/>
        <end position="604"/>
    </location>
</feature>
<dbReference type="InterPro" id="IPR044288">
    <property type="entry name" value="ZNF598/HEL2"/>
</dbReference>
<keyword evidence="5" id="KW-0963">Cytoplasm</keyword>
<keyword evidence="8" id="KW-0479">Metal-binding</keyword>
<organism evidence="16 17">
    <name type="scientific">Rotaria magnacalcarata</name>
    <dbReference type="NCBI Taxonomy" id="392030"/>
    <lineage>
        <taxon>Eukaryota</taxon>
        <taxon>Metazoa</taxon>
        <taxon>Spiralia</taxon>
        <taxon>Gnathifera</taxon>
        <taxon>Rotifera</taxon>
        <taxon>Eurotatoria</taxon>
        <taxon>Bdelloidea</taxon>
        <taxon>Philodinida</taxon>
        <taxon>Philodinidae</taxon>
        <taxon>Rotaria</taxon>
    </lineage>
</organism>
<dbReference type="EMBL" id="CAJOBG010007402">
    <property type="protein sequence ID" value="CAF4215701.1"/>
    <property type="molecule type" value="Genomic_DNA"/>
</dbReference>
<evidence type="ECO:0000256" key="7">
    <source>
        <dbReference type="ARBA" id="ARBA00022679"/>
    </source>
</evidence>
<keyword evidence="6" id="KW-0597">Phosphoprotein</keyword>
<dbReference type="PROSITE" id="PS50089">
    <property type="entry name" value="ZF_RING_2"/>
    <property type="match status" value="1"/>
</dbReference>
<feature type="region of interest" description="Disordered" evidence="13">
    <location>
        <begin position="592"/>
        <end position="614"/>
    </location>
</feature>
<feature type="compositionally biased region" description="Polar residues" evidence="13">
    <location>
        <begin position="687"/>
        <end position="701"/>
    </location>
</feature>
<reference evidence="16" key="1">
    <citation type="submission" date="2021-02" db="EMBL/GenBank/DDBJ databases">
        <authorList>
            <person name="Nowell W R."/>
        </authorList>
    </citation>
    <scope>NUCLEOTIDE SEQUENCE</scope>
</reference>
<comment type="similarity">
    <text evidence="11">Belongs to the ZNF598/HEL2 family.</text>
</comment>
<evidence type="ECO:0000256" key="4">
    <source>
        <dbReference type="ARBA" id="ARBA00012483"/>
    </source>
</evidence>
<dbReference type="InterPro" id="IPR013087">
    <property type="entry name" value="Znf_C2H2_type"/>
</dbReference>
<dbReference type="PROSITE" id="PS50222">
    <property type="entry name" value="EF_HAND_2"/>
    <property type="match status" value="1"/>
</dbReference>
<comment type="subcellular location">
    <subcellularLocation>
        <location evidence="2">Cytoplasm</location>
    </subcellularLocation>
</comment>
<evidence type="ECO:0000313" key="16">
    <source>
        <dbReference type="EMBL" id="CAF4215701.1"/>
    </source>
</evidence>
<evidence type="ECO:0000256" key="1">
    <source>
        <dbReference type="ARBA" id="ARBA00000900"/>
    </source>
</evidence>
<dbReference type="AlphaFoldDB" id="A0A820CHX8"/>
<feature type="compositionally biased region" description="Basic and acidic residues" evidence="13">
    <location>
        <begin position="702"/>
        <end position="716"/>
    </location>
</feature>
<keyword evidence="7" id="KW-0808">Transferase</keyword>
<feature type="domain" description="EF-hand" evidence="15">
    <location>
        <begin position="799"/>
        <end position="834"/>
    </location>
</feature>
<evidence type="ECO:0000256" key="11">
    <source>
        <dbReference type="ARBA" id="ARBA00035113"/>
    </source>
</evidence>
<dbReference type="GO" id="GO:0072344">
    <property type="term" value="P:rescue of stalled ribosome"/>
    <property type="evidence" value="ECO:0007669"/>
    <property type="project" value="InterPro"/>
</dbReference>
<dbReference type="Pfam" id="PF25447">
    <property type="entry name" value="RING_ZNF598"/>
    <property type="match status" value="1"/>
</dbReference>
<evidence type="ECO:0000256" key="9">
    <source>
        <dbReference type="ARBA" id="ARBA00022771"/>
    </source>
</evidence>
<dbReference type="GO" id="GO:0061630">
    <property type="term" value="F:ubiquitin protein ligase activity"/>
    <property type="evidence" value="ECO:0007669"/>
    <property type="project" value="UniProtKB-EC"/>
</dbReference>
<feature type="compositionally biased region" description="Polar residues" evidence="13">
    <location>
        <begin position="541"/>
        <end position="550"/>
    </location>
</feature>
<feature type="region of interest" description="Disordered" evidence="13">
    <location>
        <begin position="657"/>
        <end position="735"/>
    </location>
</feature>
<feature type="region of interest" description="Disordered" evidence="13">
    <location>
        <begin position="393"/>
        <end position="448"/>
    </location>
</feature>
<evidence type="ECO:0000256" key="10">
    <source>
        <dbReference type="ARBA" id="ARBA00022833"/>
    </source>
</evidence>
<dbReference type="EC" id="2.3.2.27" evidence="4"/>
<evidence type="ECO:0000256" key="6">
    <source>
        <dbReference type="ARBA" id="ARBA00022553"/>
    </source>
</evidence>
<evidence type="ECO:0000256" key="12">
    <source>
        <dbReference type="PROSITE-ProRule" id="PRU00175"/>
    </source>
</evidence>
<feature type="compositionally biased region" description="Polar residues" evidence="13">
    <location>
        <begin position="396"/>
        <end position="408"/>
    </location>
</feature>
<accession>A0A820CHX8</accession>
<comment type="pathway">
    <text evidence="3">Protein modification; protein ubiquitination.</text>
</comment>
<feature type="compositionally biased region" description="Polar residues" evidence="13">
    <location>
        <begin position="329"/>
        <end position="338"/>
    </location>
</feature>
<feature type="domain" description="RING-type" evidence="14">
    <location>
        <begin position="43"/>
        <end position="84"/>
    </location>
</feature>
<comment type="catalytic activity">
    <reaction evidence="1">
        <text>S-ubiquitinyl-[E2 ubiquitin-conjugating enzyme]-L-cysteine + [acceptor protein]-L-lysine = [E2 ubiquitin-conjugating enzyme]-L-cysteine + N(6)-ubiquitinyl-[acceptor protein]-L-lysine.</text>
        <dbReference type="EC" id="2.3.2.27"/>
    </reaction>
</comment>
<evidence type="ECO:0000259" key="14">
    <source>
        <dbReference type="PROSITE" id="PS50089"/>
    </source>
</evidence>
<dbReference type="InterPro" id="IPR041888">
    <property type="entry name" value="RING-HC_ZNF598/HEL2"/>
</dbReference>
<gene>
    <name evidence="16" type="ORF">OVN521_LOCUS27155</name>
</gene>
<feature type="compositionally biased region" description="Basic and acidic residues" evidence="13">
    <location>
        <begin position="552"/>
        <end position="561"/>
    </location>
</feature>
<evidence type="ECO:0000256" key="3">
    <source>
        <dbReference type="ARBA" id="ARBA00004906"/>
    </source>
</evidence>
<keyword evidence="17" id="KW-1185">Reference proteome</keyword>
<dbReference type="InterPro" id="IPR057634">
    <property type="entry name" value="PAH_ZNF598/HEL2"/>
</dbReference>
<dbReference type="CDD" id="cd16615">
    <property type="entry name" value="RING-HC_ZNF598"/>
    <property type="match status" value="1"/>
</dbReference>